<proteinExistence type="inferred from homology"/>
<dbReference type="Proteomes" id="UP000018458">
    <property type="component" value="Unassembled WGS sequence"/>
</dbReference>
<evidence type="ECO:0000256" key="4">
    <source>
        <dbReference type="ARBA" id="ARBA00023306"/>
    </source>
</evidence>
<feature type="domain" description="Septum formation inhibitor MinC C-terminal" evidence="6">
    <location>
        <begin position="160"/>
        <end position="250"/>
    </location>
</feature>
<dbReference type="SUPFAM" id="SSF63848">
    <property type="entry name" value="Cell-division inhibitor MinC, C-terminal domain"/>
    <property type="match status" value="1"/>
</dbReference>
<reference evidence="8 9" key="1">
    <citation type="submission" date="2011-01" db="EMBL/GenBank/DDBJ databases">
        <authorList>
            <person name="Weinstock G."/>
            <person name="Sodergren E."/>
            <person name="Clifton S."/>
            <person name="Fulton L."/>
            <person name="Fulton B."/>
            <person name="Courtney L."/>
            <person name="Fronick C."/>
            <person name="Harrison M."/>
            <person name="Strong C."/>
            <person name="Farmer C."/>
            <person name="Delahaunty K."/>
            <person name="Markovic C."/>
            <person name="Hall O."/>
            <person name="Minx P."/>
            <person name="Tomlinson C."/>
            <person name="Mitreva M."/>
            <person name="Hou S."/>
            <person name="Chen J."/>
            <person name="Wollam A."/>
            <person name="Pepin K.H."/>
            <person name="Johnson M."/>
            <person name="Bhonagiri V."/>
            <person name="Zhang X."/>
            <person name="Suruliraj S."/>
            <person name="Warren W."/>
            <person name="Chinwalla A."/>
            <person name="Mardis E.R."/>
            <person name="Wilson R.K."/>
        </authorList>
    </citation>
    <scope>NUCLEOTIDE SEQUENCE [LARGE SCALE GENOMIC DNA]</scope>
    <source>
        <strain evidence="9">DSM 22608 / JCM 16073 / KCTC 15190 / YIT 12066</strain>
    </source>
</reference>
<name>E8LMH4_SUCHY</name>
<dbReference type="Gene3D" id="3.30.70.260">
    <property type="match status" value="1"/>
</dbReference>
<gene>
    <name evidence="8" type="ORF">HMPREF9444_01963</name>
</gene>
<dbReference type="Gene3D" id="2.160.20.70">
    <property type="match status" value="1"/>
</dbReference>
<feature type="domain" description="Septum formation inhibitor MinC N-terminal" evidence="7">
    <location>
        <begin position="21"/>
        <end position="84"/>
    </location>
</feature>
<dbReference type="RefSeq" id="WP_009144112.1">
    <property type="nucleotide sequence ID" value="NZ_GL831062.1"/>
</dbReference>
<dbReference type="GO" id="GO:0051302">
    <property type="term" value="P:regulation of cell division"/>
    <property type="evidence" value="ECO:0007669"/>
    <property type="project" value="InterPro"/>
</dbReference>
<evidence type="ECO:0000256" key="5">
    <source>
        <dbReference type="ARBA" id="ARBA00025606"/>
    </source>
</evidence>
<dbReference type="GO" id="GO:0000902">
    <property type="term" value="P:cell morphogenesis"/>
    <property type="evidence" value="ECO:0007669"/>
    <property type="project" value="InterPro"/>
</dbReference>
<protein>
    <submittedName>
        <fullName evidence="8">Putative septum site-determining protein MinC</fullName>
    </submittedName>
</protein>
<evidence type="ECO:0000313" key="9">
    <source>
        <dbReference type="Proteomes" id="UP000018458"/>
    </source>
</evidence>
<keyword evidence="2" id="KW-0132">Cell division</keyword>
<evidence type="ECO:0000256" key="1">
    <source>
        <dbReference type="ARBA" id="ARBA00006291"/>
    </source>
</evidence>
<evidence type="ECO:0000259" key="6">
    <source>
        <dbReference type="Pfam" id="PF03775"/>
    </source>
</evidence>
<evidence type="ECO:0000259" key="7">
    <source>
        <dbReference type="Pfam" id="PF05209"/>
    </source>
</evidence>
<dbReference type="PANTHER" id="PTHR34108">
    <property type="entry name" value="SEPTUM SITE-DETERMINING PROTEIN MINC"/>
    <property type="match status" value="1"/>
</dbReference>
<dbReference type="GO" id="GO:0000917">
    <property type="term" value="P:division septum assembly"/>
    <property type="evidence" value="ECO:0007669"/>
    <property type="project" value="UniProtKB-KW"/>
</dbReference>
<dbReference type="InterPro" id="IPR005526">
    <property type="entry name" value="Septum_form_inhib_MinC_C"/>
</dbReference>
<dbReference type="InterPro" id="IPR013033">
    <property type="entry name" value="MinC"/>
</dbReference>
<accession>E8LMH4</accession>
<dbReference type="PANTHER" id="PTHR34108:SF1">
    <property type="entry name" value="SEPTUM SITE-DETERMINING PROTEIN MINC"/>
    <property type="match status" value="1"/>
</dbReference>
<dbReference type="EMBL" id="AEVO01000137">
    <property type="protein sequence ID" value="EFY06266.1"/>
    <property type="molecule type" value="Genomic_DNA"/>
</dbReference>
<keyword evidence="4" id="KW-0131">Cell cycle</keyword>
<evidence type="ECO:0000256" key="2">
    <source>
        <dbReference type="ARBA" id="ARBA00022618"/>
    </source>
</evidence>
<dbReference type="InterPro" id="IPR016098">
    <property type="entry name" value="CAP/MinC_C"/>
</dbReference>
<dbReference type="Pfam" id="PF03775">
    <property type="entry name" value="MinC_C"/>
    <property type="match status" value="1"/>
</dbReference>
<evidence type="ECO:0000256" key="3">
    <source>
        <dbReference type="ARBA" id="ARBA00023210"/>
    </source>
</evidence>
<dbReference type="STRING" id="762983.HMPREF9444_01963"/>
<comment type="caution">
    <text evidence="8">The sequence shown here is derived from an EMBL/GenBank/DDBJ whole genome shotgun (WGS) entry which is preliminary data.</text>
</comment>
<dbReference type="GO" id="GO:1901891">
    <property type="term" value="P:regulation of cell septum assembly"/>
    <property type="evidence" value="ECO:0007669"/>
    <property type="project" value="InterPro"/>
</dbReference>
<evidence type="ECO:0000313" key="8">
    <source>
        <dbReference type="EMBL" id="EFY06266.1"/>
    </source>
</evidence>
<dbReference type="OrthoDB" id="9794530at2"/>
<dbReference type="InterPro" id="IPR007874">
    <property type="entry name" value="MinC_N"/>
</dbReference>
<keyword evidence="3" id="KW-0717">Septation</keyword>
<sequence length="289" mass="31582">MSELNKDLNLAAQPTGSVARSNYTLNTVAISDVKPENLDSILLNKIDPQREVFYGSPLVLDISAVNNLQDLDFERLKSVCAAHGTFLIGVSGITSEDNHNFLVRRNIPVVNTNRFARIREENFKPRIVTQTLEVKVPVKVPVPYEVKVPVEVKTSVPLKVIARPIHSGETVTALDNSIIIFGSIGSGARIIASHNVIVIGDIRGGEIYAGNPKSTQDPGFTDAFIYSSGVFTPSCLAIAGNYQTAEDMDQDSLVKTLIGRDVTVAVRLEGRSLHYFKGKEFLPKNSSKF</sequence>
<dbReference type="AlphaFoldDB" id="E8LMH4"/>
<organism evidence="8 9">
    <name type="scientific">Succinatimonas hippei (strain DSM 22608 / JCM 16073 / KCTC 15190 / YIT 12066)</name>
    <dbReference type="NCBI Taxonomy" id="762983"/>
    <lineage>
        <taxon>Bacteria</taxon>
        <taxon>Pseudomonadati</taxon>
        <taxon>Pseudomonadota</taxon>
        <taxon>Gammaproteobacteria</taxon>
        <taxon>Aeromonadales</taxon>
        <taxon>Succinivibrionaceae</taxon>
        <taxon>Succinatimonas</taxon>
    </lineage>
</organism>
<dbReference type="eggNOG" id="COG0850">
    <property type="taxonomic scope" value="Bacteria"/>
</dbReference>
<comment type="function">
    <text evidence="5">Cell division inhibitor that blocks the formation of polar Z ring septums. Rapidly oscillates between the poles of the cell to destabilize FtsZ filaments that have formed before they mature into polar Z rings. Prevents FtsZ polymerization.</text>
</comment>
<comment type="similarity">
    <text evidence="1">Belongs to the MinC family.</text>
</comment>
<keyword evidence="9" id="KW-1185">Reference proteome</keyword>
<dbReference type="InterPro" id="IPR036145">
    <property type="entry name" value="MinC_C_sf"/>
</dbReference>
<dbReference type="Pfam" id="PF05209">
    <property type="entry name" value="MinC_N"/>
    <property type="match status" value="1"/>
</dbReference>
<dbReference type="HOGENOM" id="CLU_962864_0_0_6"/>